<keyword evidence="4" id="KW-1185">Reference proteome</keyword>
<dbReference type="InterPro" id="IPR012349">
    <property type="entry name" value="Split_barrel_FMN-bd"/>
</dbReference>
<feature type="domain" description="Pyridoxamine 5'-phosphate oxidase N-terminal" evidence="2">
    <location>
        <begin position="44"/>
        <end position="139"/>
    </location>
</feature>
<gene>
    <name evidence="3" type="ORF">SAMN05421771_2868</name>
</gene>
<dbReference type="PANTHER" id="PTHR42815:SF2">
    <property type="entry name" value="FAD-BINDING, PUTATIVE (AFU_ORTHOLOGUE AFUA_6G07600)-RELATED"/>
    <property type="match status" value="1"/>
</dbReference>
<evidence type="ECO:0000313" key="3">
    <source>
        <dbReference type="EMBL" id="SFS16195.1"/>
    </source>
</evidence>
<dbReference type="Gene3D" id="2.30.110.10">
    <property type="entry name" value="Electron Transport, Fmn-binding Protein, Chain A"/>
    <property type="match status" value="1"/>
</dbReference>
<organism evidence="3 4">
    <name type="scientific">Granulicella pectinivorans</name>
    <dbReference type="NCBI Taxonomy" id="474950"/>
    <lineage>
        <taxon>Bacteria</taxon>
        <taxon>Pseudomonadati</taxon>
        <taxon>Acidobacteriota</taxon>
        <taxon>Terriglobia</taxon>
        <taxon>Terriglobales</taxon>
        <taxon>Acidobacteriaceae</taxon>
        <taxon>Granulicella</taxon>
    </lineage>
</organism>
<proteinExistence type="predicted"/>
<keyword evidence="1" id="KW-0175">Coiled coil</keyword>
<protein>
    <recommendedName>
        <fullName evidence="2">Pyridoxamine 5'-phosphate oxidase N-terminal domain-containing protein</fullName>
    </recommendedName>
</protein>
<dbReference type="OrthoDB" id="9796486at2"/>
<evidence type="ECO:0000256" key="1">
    <source>
        <dbReference type="SAM" id="Coils"/>
    </source>
</evidence>
<dbReference type="InterPro" id="IPR011576">
    <property type="entry name" value="Pyridox_Oxase_N"/>
</dbReference>
<accession>A0A1I6MKH1</accession>
<sequence>MSFASLIFTPLIKKLQERYGSRLQYQRMEDSRMKPDRFSGFEVEFLEGRDSFYWATTGATGWPYVQHRGGPKGFLKVIDDHTLALADFRGNKQYISTGNLLSDDRVAMILVDYPRQARLKILGHVEILEGPQAEPWLERVTMPGYKAVIERVFVIHIEAFDWNCPQHITPRYTAEEIAEAMHPLEDKVHGLERENVKLKQELARLRAT</sequence>
<evidence type="ECO:0000259" key="2">
    <source>
        <dbReference type="Pfam" id="PF01243"/>
    </source>
</evidence>
<dbReference type="EMBL" id="FOZL01000001">
    <property type="protein sequence ID" value="SFS16195.1"/>
    <property type="molecule type" value="Genomic_DNA"/>
</dbReference>
<evidence type="ECO:0000313" key="4">
    <source>
        <dbReference type="Proteomes" id="UP000199024"/>
    </source>
</evidence>
<feature type="coiled-coil region" evidence="1">
    <location>
        <begin position="181"/>
        <end position="208"/>
    </location>
</feature>
<dbReference type="PANTHER" id="PTHR42815">
    <property type="entry name" value="FAD-BINDING, PUTATIVE (AFU_ORTHOLOGUE AFUA_6G07600)-RELATED"/>
    <property type="match status" value="1"/>
</dbReference>
<dbReference type="Pfam" id="PF01243">
    <property type="entry name" value="PNPOx_N"/>
    <property type="match status" value="1"/>
</dbReference>
<dbReference type="AlphaFoldDB" id="A0A1I6MKH1"/>
<name>A0A1I6MKH1_9BACT</name>
<dbReference type="STRING" id="474950.SAMN05421771_2868"/>
<dbReference type="Proteomes" id="UP000199024">
    <property type="component" value="Unassembled WGS sequence"/>
</dbReference>
<reference evidence="3 4" key="1">
    <citation type="submission" date="2016-10" db="EMBL/GenBank/DDBJ databases">
        <authorList>
            <person name="de Groot N.N."/>
        </authorList>
    </citation>
    <scope>NUCLEOTIDE SEQUENCE [LARGE SCALE GENOMIC DNA]</scope>
    <source>
        <strain evidence="3 4">DSM 21001</strain>
    </source>
</reference>
<dbReference type="SUPFAM" id="SSF50475">
    <property type="entry name" value="FMN-binding split barrel"/>
    <property type="match status" value="1"/>
</dbReference>
<dbReference type="RefSeq" id="WP_089839849.1">
    <property type="nucleotide sequence ID" value="NZ_FOZL01000001.1"/>
</dbReference>